<protein>
    <submittedName>
        <fullName evidence="2">Uncharacterized protein</fullName>
    </submittedName>
</protein>
<evidence type="ECO:0000256" key="1">
    <source>
        <dbReference type="SAM" id="Phobius"/>
    </source>
</evidence>
<dbReference type="AlphaFoldDB" id="M2TP34"/>
<dbReference type="RefSeq" id="WP_008601311.1">
    <property type="nucleotide sequence ID" value="NZ_AMRV01000003.1"/>
</dbReference>
<reference evidence="2 3" key="1">
    <citation type="journal article" date="2013" name="Genome Announc.">
        <title>Draft Genome Sequence of Strain JLT2015T, Belonging to the Family Sphingomonadaceae of the Alphaproteobacteria.</title>
        <authorList>
            <person name="Tang K."/>
            <person name="Liu K."/>
            <person name="Li S."/>
            <person name="Jiao N."/>
        </authorList>
    </citation>
    <scope>NUCLEOTIDE SEQUENCE [LARGE SCALE GENOMIC DNA]</scope>
    <source>
        <strain evidence="2 3">JLT2015</strain>
    </source>
</reference>
<keyword evidence="1" id="KW-1133">Transmembrane helix</keyword>
<organism evidence="2 3">
    <name type="scientific">Pacificimonas flava</name>
    <dbReference type="NCBI Taxonomy" id="1234595"/>
    <lineage>
        <taxon>Bacteria</taxon>
        <taxon>Pseudomonadati</taxon>
        <taxon>Pseudomonadota</taxon>
        <taxon>Alphaproteobacteria</taxon>
        <taxon>Sphingomonadales</taxon>
        <taxon>Sphingosinicellaceae</taxon>
        <taxon>Pacificimonas</taxon>
    </lineage>
</organism>
<accession>M2TP34</accession>
<proteinExistence type="predicted"/>
<keyword evidence="1" id="KW-0472">Membrane</keyword>
<comment type="caution">
    <text evidence="2">The sequence shown here is derived from an EMBL/GenBank/DDBJ whole genome shotgun (WGS) entry which is preliminary data.</text>
</comment>
<keyword evidence="1" id="KW-0812">Transmembrane</keyword>
<dbReference type="EMBL" id="AMRV01000003">
    <property type="protein sequence ID" value="EMD83516.1"/>
    <property type="molecule type" value="Genomic_DNA"/>
</dbReference>
<feature type="transmembrane region" description="Helical" evidence="1">
    <location>
        <begin position="7"/>
        <end position="28"/>
    </location>
</feature>
<evidence type="ECO:0000313" key="3">
    <source>
        <dbReference type="Proteomes" id="UP000011717"/>
    </source>
</evidence>
<gene>
    <name evidence="2" type="ORF">C725_1417</name>
</gene>
<sequence>MGRGGKAVASIVALAVIVVVVLFGTGMLELESSGGLRAPNVEVSGGDVPQVALKTGSIKVSSDQATVDVPRIAVDRDQLEVNVPTIDIQTSNDEG</sequence>
<keyword evidence="3" id="KW-1185">Reference proteome</keyword>
<dbReference type="Proteomes" id="UP000011717">
    <property type="component" value="Unassembled WGS sequence"/>
</dbReference>
<evidence type="ECO:0000313" key="2">
    <source>
        <dbReference type="EMBL" id="EMD83516.1"/>
    </source>
</evidence>
<name>M2TP34_9SPHN</name>